<evidence type="ECO:0000259" key="7">
    <source>
        <dbReference type="PROSITE" id="PS50405"/>
    </source>
</evidence>
<dbReference type="Gene3D" id="1.20.1050.10">
    <property type="match status" value="1"/>
</dbReference>
<dbReference type="HOGENOM" id="CLU_011226_3_0_1"/>
<dbReference type="eggNOG" id="KOG0867">
    <property type="taxonomic scope" value="Eukaryota"/>
</dbReference>
<dbReference type="eggNOG" id="KOG1627">
    <property type="taxonomic scope" value="Eukaryota"/>
</dbReference>
<dbReference type="SMART" id="SM01183">
    <property type="entry name" value="EF1G"/>
    <property type="match status" value="1"/>
</dbReference>
<keyword evidence="9" id="KW-1185">Reference proteome</keyword>
<feature type="region of interest" description="Disordered" evidence="4">
    <location>
        <begin position="217"/>
        <end position="253"/>
    </location>
</feature>
<dbReference type="Pfam" id="PF00043">
    <property type="entry name" value="GST_C"/>
    <property type="match status" value="1"/>
</dbReference>
<dbReference type="SUPFAM" id="SSF52833">
    <property type="entry name" value="Thioredoxin-like"/>
    <property type="match status" value="1"/>
</dbReference>
<name>B6JZH7_SCHJY</name>
<dbReference type="OrthoDB" id="249703at2759"/>
<protein>
    <submittedName>
        <fullName evidence="8">Translation elongation factor EF-1 gamma subunit</fullName>
    </submittedName>
</protein>
<dbReference type="Pfam" id="PF00647">
    <property type="entry name" value="EF1G"/>
    <property type="match status" value="1"/>
</dbReference>
<dbReference type="GO" id="GO:0003746">
    <property type="term" value="F:translation elongation factor activity"/>
    <property type="evidence" value="ECO:0007669"/>
    <property type="project" value="UniProtKB-UniRule"/>
</dbReference>
<dbReference type="InterPro" id="IPR001662">
    <property type="entry name" value="EF1B_G_C"/>
</dbReference>
<evidence type="ECO:0000256" key="2">
    <source>
        <dbReference type="ARBA" id="ARBA00022917"/>
    </source>
</evidence>
<evidence type="ECO:0000313" key="8">
    <source>
        <dbReference type="EMBL" id="EEB06945.1"/>
    </source>
</evidence>
<dbReference type="InterPro" id="IPR050802">
    <property type="entry name" value="EF-GSTs"/>
</dbReference>
<dbReference type="FunFam" id="1.20.1050.10:FF:000006">
    <property type="entry name" value="Elongation factor 1 gamma"/>
    <property type="match status" value="1"/>
</dbReference>
<dbReference type="FunFam" id="3.30.70.1010:FF:000001">
    <property type="entry name" value="Elongation factor 1-gamma 1"/>
    <property type="match status" value="1"/>
</dbReference>
<dbReference type="VEuPathDB" id="FungiDB:SJAG_02017"/>
<dbReference type="InterPro" id="IPR010987">
    <property type="entry name" value="Glutathione-S-Trfase_C-like"/>
</dbReference>
<dbReference type="Proteomes" id="UP000001744">
    <property type="component" value="Unassembled WGS sequence"/>
</dbReference>
<dbReference type="AlphaFoldDB" id="B6JZH7"/>
<dbReference type="InterPro" id="IPR036433">
    <property type="entry name" value="EF1B_G_C_sf"/>
</dbReference>
<organism evidence="8 9">
    <name type="scientific">Schizosaccharomyces japonicus (strain yFS275 / FY16936)</name>
    <name type="common">Fission yeast</name>
    <dbReference type="NCBI Taxonomy" id="402676"/>
    <lineage>
        <taxon>Eukaryota</taxon>
        <taxon>Fungi</taxon>
        <taxon>Dikarya</taxon>
        <taxon>Ascomycota</taxon>
        <taxon>Taphrinomycotina</taxon>
        <taxon>Schizosaccharomycetes</taxon>
        <taxon>Schizosaccharomycetales</taxon>
        <taxon>Schizosaccharomycetaceae</taxon>
        <taxon>Schizosaccharomyces</taxon>
    </lineage>
</organism>
<dbReference type="CDD" id="cd03044">
    <property type="entry name" value="GST_N_EF1Bgamma"/>
    <property type="match status" value="1"/>
</dbReference>
<dbReference type="SUPFAM" id="SSF47616">
    <property type="entry name" value="GST C-terminal domain-like"/>
    <property type="match status" value="1"/>
</dbReference>
<dbReference type="STRING" id="402676.B6JZH7"/>
<keyword evidence="2 3" id="KW-0648">Protein biosynthesis</keyword>
<dbReference type="PROSITE" id="PS50040">
    <property type="entry name" value="EF1G_C"/>
    <property type="match status" value="1"/>
</dbReference>
<dbReference type="InterPro" id="IPR040079">
    <property type="entry name" value="Glutathione_S-Trfase"/>
</dbReference>
<evidence type="ECO:0000256" key="3">
    <source>
        <dbReference type="PROSITE-ProRule" id="PRU00519"/>
    </source>
</evidence>
<dbReference type="SFLD" id="SFLDS00019">
    <property type="entry name" value="Glutathione_Transferase_(cytos"/>
    <property type="match status" value="1"/>
</dbReference>
<dbReference type="GO" id="GO:0005737">
    <property type="term" value="C:cytoplasm"/>
    <property type="evidence" value="ECO:0000318"/>
    <property type="project" value="GO_Central"/>
</dbReference>
<accession>B6JZH7</accession>
<dbReference type="PROSITE" id="PS50405">
    <property type="entry name" value="GST_CTER"/>
    <property type="match status" value="1"/>
</dbReference>
<dbReference type="EMBL" id="KE651168">
    <property type="protein sequence ID" value="EEB06945.1"/>
    <property type="molecule type" value="Genomic_DNA"/>
</dbReference>
<feature type="domain" description="GST N-terminal" evidence="6">
    <location>
        <begin position="2"/>
        <end position="81"/>
    </location>
</feature>
<sequence length="406" mass="44909">MSFGTIYGIQGSFRVDAVVLAAQKSGVKVDVVNVFPHQFPEDIAAKFPQQKSPAFLGADGFALTETIAIAIYLASQAPNAPILGTTEKARAKALQWASFANSELIRAFAQWMLGRHGILPYNAAAEKESKQQTFALFDFLNKELADKTYLAGDRLTIGDIFVASFLNALFRTVFTKAELAKYGNVQRYFTTMYYQTGLDSLHGELTIVDTSIPVPKVEKPKAEKPKAQKKAAAEKPKPAAAEQAAPKPKHPLAGLPNGNFNIEEFKRVYSNKDTRGEALPYFFDHFDPENYSVWKIDYAFPDDLKQPVFMTNNLIGGFFQRLQASLKFIFGCCVVIGENGDNTITGAFVIKGQDHVPAFDVAPDWESYTFTKLDASKPEDKAFIEDAWAWDKPIAGREVADGKVCK</sequence>
<dbReference type="SFLD" id="SFLDG00358">
    <property type="entry name" value="Main_(cytGST)"/>
    <property type="match status" value="1"/>
</dbReference>
<dbReference type="FunFam" id="3.40.30.10:FF:000142">
    <property type="entry name" value="Elongation factor 1 gamma"/>
    <property type="match status" value="1"/>
</dbReference>
<evidence type="ECO:0000259" key="5">
    <source>
        <dbReference type="PROSITE" id="PS50040"/>
    </source>
</evidence>
<dbReference type="OMA" id="TQYFSWT"/>
<dbReference type="InterPro" id="IPR004046">
    <property type="entry name" value="GST_C"/>
</dbReference>
<evidence type="ECO:0000256" key="4">
    <source>
        <dbReference type="SAM" id="MobiDB-lite"/>
    </source>
</evidence>
<dbReference type="PANTHER" id="PTHR43986">
    <property type="entry name" value="ELONGATION FACTOR 1-GAMMA"/>
    <property type="match status" value="1"/>
</dbReference>
<dbReference type="SUPFAM" id="SSF89942">
    <property type="entry name" value="eEF1-gamma domain"/>
    <property type="match status" value="1"/>
</dbReference>
<gene>
    <name evidence="8" type="ORF">SJAG_02017</name>
</gene>
<dbReference type="InterPro" id="IPR036282">
    <property type="entry name" value="Glutathione-S-Trfase_C_sf"/>
</dbReference>
<dbReference type="InterPro" id="IPR004045">
    <property type="entry name" value="Glutathione_S-Trfase_N"/>
</dbReference>
<dbReference type="GO" id="GO:0002182">
    <property type="term" value="P:cytoplasmic translational elongation"/>
    <property type="evidence" value="ECO:0007669"/>
    <property type="project" value="EnsemblFungi"/>
</dbReference>
<evidence type="ECO:0000313" key="9">
    <source>
        <dbReference type="Proteomes" id="UP000001744"/>
    </source>
</evidence>
<feature type="domain" description="GST C-terminal" evidence="7">
    <location>
        <begin position="86"/>
        <end position="217"/>
    </location>
</feature>
<feature type="domain" description="EF-1-gamma C-terminal" evidence="5">
    <location>
        <begin position="248"/>
        <end position="406"/>
    </location>
</feature>
<dbReference type="GeneID" id="7047865"/>
<dbReference type="PANTHER" id="PTHR43986:SF11">
    <property type="entry name" value="ELONGATION FACTOR 1-GAMMA"/>
    <property type="match status" value="1"/>
</dbReference>
<dbReference type="GO" id="GO:0005634">
    <property type="term" value="C:nucleus"/>
    <property type="evidence" value="ECO:0000318"/>
    <property type="project" value="GO_Central"/>
</dbReference>
<dbReference type="Gene3D" id="3.30.70.1010">
    <property type="entry name" value="Translation elongation factor EF1B, gamma chain, conserved domain"/>
    <property type="match status" value="1"/>
</dbReference>
<keyword evidence="1 3" id="KW-0251">Elongation factor</keyword>
<dbReference type="InterPro" id="IPR036249">
    <property type="entry name" value="Thioredoxin-like_sf"/>
</dbReference>
<dbReference type="PROSITE" id="PS50404">
    <property type="entry name" value="GST_NTER"/>
    <property type="match status" value="1"/>
</dbReference>
<evidence type="ECO:0000256" key="1">
    <source>
        <dbReference type="ARBA" id="ARBA00022768"/>
    </source>
</evidence>
<reference evidence="8 9" key="1">
    <citation type="journal article" date="2011" name="Science">
        <title>Comparative functional genomics of the fission yeasts.</title>
        <authorList>
            <person name="Rhind N."/>
            <person name="Chen Z."/>
            <person name="Yassour M."/>
            <person name="Thompson D.A."/>
            <person name="Haas B.J."/>
            <person name="Habib N."/>
            <person name="Wapinski I."/>
            <person name="Roy S."/>
            <person name="Lin M.F."/>
            <person name="Heiman D.I."/>
            <person name="Young S.K."/>
            <person name="Furuya K."/>
            <person name="Guo Y."/>
            <person name="Pidoux A."/>
            <person name="Chen H.M."/>
            <person name="Robbertse B."/>
            <person name="Goldberg J.M."/>
            <person name="Aoki K."/>
            <person name="Bayne E.H."/>
            <person name="Berlin A.M."/>
            <person name="Desjardins C.A."/>
            <person name="Dobbs E."/>
            <person name="Dukaj L."/>
            <person name="Fan L."/>
            <person name="FitzGerald M.G."/>
            <person name="French C."/>
            <person name="Gujja S."/>
            <person name="Hansen K."/>
            <person name="Keifenheim D."/>
            <person name="Levin J.Z."/>
            <person name="Mosher R.A."/>
            <person name="Mueller C.A."/>
            <person name="Pfiffner J."/>
            <person name="Priest M."/>
            <person name="Russ C."/>
            <person name="Smialowska A."/>
            <person name="Swoboda P."/>
            <person name="Sykes S.M."/>
            <person name="Vaughn M."/>
            <person name="Vengrova S."/>
            <person name="Yoder R."/>
            <person name="Zeng Q."/>
            <person name="Allshire R."/>
            <person name="Baulcombe D."/>
            <person name="Birren B.W."/>
            <person name="Brown W."/>
            <person name="Ekwall K."/>
            <person name="Kellis M."/>
            <person name="Leatherwood J."/>
            <person name="Levin H."/>
            <person name="Margalit H."/>
            <person name="Martienssen R."/>
            <person name="Nieduszynski C.A."/>
            <person name="Spatafora J.W."/>
            <person name="Friedman N."/>
            <person name="Dalgaard J.Z."/>
            <person name="Baumann P."/>
            <person name="Niki H."/>
            <person name="Regev A."/>
            <person name="Nusbaum C."/>
        </authorList>
    </citation>
    <scope>NUCLEOTIDE SEQUENCE [LARGE SCALE GENOMIC DNA]</scope>
    <source>
        <strain evidence="9">yFS275 / FY16936</strain>
    </source>
</reference>
<evidence type="ECO:0000259" key="6">
    <source>
        <dbReference type="PROSITE" id="PS50404"/>
    </source>
</evidence>
<dbReference type="Gene3D" id="3.40.30.10">
    <property type="entry name" value="Glutaredoxin"/>
    <property type="match status" value="1"/>
</dbReference>
<dbReference type="GO" id="GO:0006414">
    <property type="term" value="P:translational elongation"/>
    <property type="evidence" value="ECO:0000318"/>
    <property type="project" value="GO_Central"/>
</dbReference>
<proteinExistence type="predicted"/>
<dbReference type="RefSeq" id="XP_002173238.1">
    <property type="nucleotide sequence ID" value="XM_002173202.2"/>
</dbReference>
<dbReference type="Pfam" id="PF02798">
    <property type="entry name" value="GST_N"/>
    <property type="match status" value="1"/>
</dbReference>
<feature type="compositionally biased region" description="Basic and acidic residues" evidence="4">
    <location>
        <begin position="217"/>
        <end position="237"/>
    </location>
</feature>
<dbReference type="JaponicusDB" id="SJAG_02017"/>
<dbReference type="CDD" id="cd03181">
    <property type="entry name" value="GST_C_EF1Bgamma_like"/>
    <property type="match status" value="1"/>
</dbReference>